<keyword evidence="12" id="KW-1185">Reference proteome</keyword>
<evidence type="ECO:0000256" key="2">
    <source>
        <dbReference type="ARBA" id="ARBA00009047"/>
    </source>
</evidence>
<evidence type="ECO:0000256" key="9">
    <source>
        <dbReference type="RuleBase" id="RU363032"/>
    </source>
</evidence>
<dbReference type="InterPro" id="IPR050901">
    <property type="entry name" value="BP-dep_ABC_trans_perm"/>
</dbReference>
<feature type="transmembrane region" description="Helical" evidence="9">
    <location>
        <begin position="278"/>
        <end position="298"/>
    </location>
</feature>
<proteinExistence type="inferred from homology"/>
<dbReference type="InterPro" id="IPR000515">
    <property type="entry name" value="MetI-like"/>
</dbReference>
<comment type="similarity">
    <text evidence="2">Belongs to the binding-protein-dependent transport system permease family. MalFG subfamily.</text>
</comment>
<evidence type="ECO:0000256" key="4">
    <source>
        <dbReference type="ARBA" id="ARBA00022475"/>
    </source>
</evidence>
<accession>A0A449A592</accession>
<keyword evidence="7 9" id="KW-1133">Transmembrane helix</keyword>
<evidence type="ECO:0000256" key="3">
    <source>
        <dbReference type="ARBA" id="ARBA00022448"/>
    </source>
</evidence>
<evidence type="ECO:0000256" key="7">
    <source>
        <dbReference type="ARBA" id="ARBA00022989"/>
    </source>
</evidence>
<feature type="transmembrane region" description="Helical" evidence="9">
    <location>
        <begin position="38"/>
        <end position="70"/>
    </location>
</feature>
<evidence type="ECO:0000313" key="11">
    <source>
        <dbReference type="EMBL" id="VEU59406.1"/>
    </source>
</evidence>
<dbReference type="PANTHER" id="PTHR32243">
    <property type="entry name" value="MALTOSE TRANSPORT SYSTEM PERMEASE-RELATED"/>
    <property type="match status" value="1"/>
</dbReference>
<keyword evidence="5" id="KW-0762">Sugar transport</keyword>
<dbReference type="GO" id="GO:0042956">
    <property type="term" value="P:maltodextrin transmembrane transport"/>
    <property type="evidence" value="ECO:0007669"/>
    <property type="project" value="TreeGrafter"/>
</dbReference>
<gene>
    <name evidence="11" type="primary">malG_2</name>
    <name evidence="11" type="ORF">NCTC10166_00377</name>
</gene>
<evidence type="ECO:0000313" key="12">
    <source>
        <dbReference type="Proteomes" id="UP000289440"/>
    </source>
</evidence>
<dbReference type="CDD" id="cd06261">
    <property type="entry name" value="TM_PBP2"/>
    <property type="match status" value="1"/>
</dbReference>
<dbReference type="InterPro" id="IPR035906">
    <property type="entry name" value="MetI-like_sf"/>
</dbReference>
<feature type="transmembrane region" description="Helical" evidence="9">
    <location>
        <begin position="103"/>
        <end position="129"/>
    </location>
</feature>
<evidence type="ECO:0000256" key="5">
    <source>
        <dbReference type="ARBA" id="ARBA00022597"/>
    </source>
</evidence>
<dbReference type="EMBL" id="LR214951">
    <property type="protein sequence ID" value="VEU59406.1"/>
    <property type="molecule type" value="Genomic_DNA"/>
</dbReference>
<feature type="transmembrane region" description="Helical" evidence="9">
    <location>
        <begin position="218"/>
        <end position="240"/>
    </location>
</feature>
<name>A0A449A592_9BACT</name>
<dbReference type="Pfam" id="PF00528">
    <property type="entry name" value="BPD_transp_1"/>
    <property type="match status" value="1"/>
</dbReference>
<feature type="transmembrane region" description="Helical" evidence="9">
    <location>
        <begin position="175"/>
        <end position="197"/>
    </location>
</feature>
<evidence type="ECO:0000256" key="8">
    <source>
        <dbReference type="ARBA" id="ARBA00023136"/>
    </source>
</evidence>
<dbReference type="RefSeq" id="WP_129719798.1">
    <property type="nucleotide sequence ID" value="NZ_LR214951.1"/>
</dbReference>
<feature type="transmembrane region" description="Helical" evidence="9">
    <location>
        <begin position="141"/>
        <end position="163"/>
    </location>
</feature>
<dbReference type="GO" id="GO:0005886">
    <property type="term" value="C:plasma membrane"/>
    <property type="evidence" value="ECO:0007669"/>
    <property type="project" value="UniProtKB-SubCell"/>
</dbReference>
<keyword evidence="8 9" id="KW-0472">Membrane</keyword>
<dbReference type="OrthoDB" id="9784933at2"/>
<evidence type="ECO:0000259" key="10">
    <source>
        <dbReference type="PROSITE" id="PS50928"/>
    </source>
</evidence>
<dbReference type="GO" id="GO:0015423">
    <property type="term" value="F:ABC-type maltose transporter activity"/>
    <property type="evidence" value="ECO:0007669"/>
    <property type="project" value="TreeGrafter"/>
</dbReference>
<feature type="domain" description="ABC transmembrane type-1" evidence="10">
    <location>
        <begin position="104"/>
        <end position="299"/>
    </location>
</feature>
<dbReference type="SUPFAM" id="SSF161098">
    <property type="entry name" value="MetI-like"/>
    <property type="match status" value="1"/>
</dbReference>
<evidence type="ECO:0000256" key="6">
    <source>
        <dbReference type="ARBA" id="ARBA00022692"/>
    </source>
</evidence>
<keyword evidence="3 9" id="KW-0813">Transport</keyword>
<dbReference type="Proteomes" id="UP000289440">
    <property type="component" value="Chromosome"/>
</dbReference>
<sequence>MKKYKSLINTKKINVEKFKNNKTKIHLLDAKPLNATEIIYLFFNYFILIIWVMVIIFPVVTMIIASFNIFNPRYISLSPKTFQFGLDNFSYLFTNPRSLYLNWYLNTLLISFATMFLTVIFVALNGYAYSRFKFKGSKHSLSIIMLLQMIPATASLISLYIIVTLGKELKLDSRIMLVFIYSGGAIAGNTFIFKNYLDSISRELDDSAKIDGCGNWKLFTKILLPISKPMLSIIALWTFLIPFGDVILPKFTIVERHYTTLAVGLDTFINAEPKHVNVGAYSAGALLAAIPPFILFFISQKHIVGNLSDGAVKG</sequence>
<dbReference type="PROSITE" id="PS50928">
    <property type="entry name" value="ABC_TM1"/>
    <property type="match status" value="1"/>
</dbReference>
<evidence type="ECO:0000256" key="1">
    <source>
        <dbReference type="ARBA" id="ARBA00004651"/>
    </source>
</evidence>
<dbReference type="Gene3D" id="1.10.3720.10">
    <property type="entry name" value="MetI-like"/>
    <property type="match status" value="1"/>
</dbReference>
<comment type="subcellular location">
    <subcellularLocation>
        <location evidence="1 9">Cell membrane</location>
        <topology evidence="1 9">Multi-pass membrane protein</topology>
    </subcellularLocation>
</comment>
<dbReference type="KEGG" id="mnu:NCTC10166_00377"/>
<reference evidence="11 12" key="1">
    <citation type="submission" date="2019-01" db="EMBL/GenBank/DDBJ databases">
        <authorList>
            <consortium name="Pathogen Informatics"/>
        </authorList>
    </citation>
    <scope>NUCLEOTIDE SEQUENCE [LARGE SCALE GENOMIC DNA]</scope>
    <source>
        <strain evidence="11 12">NCTC10166</strain>
    </source>
</reference>
<keyword evidence="6 9" id="KW-0812">Transmembrane</keyword>
<organism evidence="11 12">
    <name type="scientific">Mesomycoplasma neurolyticum</name>
    <dbReference type="NCBI Taxonomy" id="2120"/>
    <lineage>
        <taxon>Bacteria</taxon>
        <taxon>Bacillati</taxon>
        <taxon>Mycoplasmatota</taxon>
        <taxon>Mycoplasmoidales</taxon>
        <taxon>Metamycoplasmataceae</taxon>
        <taxon>Mesomycoplasma</taxon>
    </lineage>
</organism>
<dbReference type="AlphaFoldDB" id="A0A449A592"/>
<protein>
    <submittedName>
        <fullName evidence="11">Maltose transport system permease protein malG</fullName>
    </submittedName>
</protein>
<keyword evidence="4" id="KW-1003">Cell membrane</keyword>
<dbReference type="PANTHER" id="PTHR32243:SF50">
    <property type="entry name" value="MALTOSE_MALTODEXTRIN TRANSPORT SYSTEM PERMEASE PROTEIN MALG"/>
    <property type="match status" value="1"/>
</dbReference>